<evidence type="ECO:0000259" key="6">
    <source>
        <dbReference type="Pfam" id="PF07522"/>
    </source>
</evidence>
<dbReference type="SUPFAM" id="SSF56281">
    <property type="entry name" value="Metallo-hydrolase/oxidoreductase"/>
    <property type="match status" value="1"/>
</dbReference>
<protein>
    <submittedName>
        <fullName evidence="8">DNA cross-link repair protein PSO2/SNM1</fullName>
    </submittedName>
</protein>
<dbReference type="InterPro" id="IPR036866">
    <property type="entry name" value="RibonucZ/Hydroxyglut_hydro"/>
</dbReference>
<dbReference type="Pfam" id="PF12706">
    <property type="entry name" value="Lactamase_B_2"/>
    <property type="match status" value="1"/>
</dbReference>
<dbReference type="Gene3D" id="3.40.50.12650">
    <property type="match status" value="1"/>
</dbReference>
<dbReference type="InterPro" id="IPR001279">
    <property type="entry name" value="Metallo-B-lactamas"/>
</dbReference>
<reference evidence="8" key="1">
    <citation type="submission" date="2023-03" db="EMBL/GenBank/DDBJ databases">
        <title>Mating type loci evolution in Malassezia.</title>
        <authorList>
            <person name="Coelho M.A."/>
        </authorList>
    </citation>
    <scope>NUCLEOTIDE SEQUENCE</scope>
    <source>
        <strain evidence="8">CBS 11721</strain>
    </source>
</reference>
<gene>
    <name evidence="8" type="primary">pso2</name>
    <name evidence="8" type="ORF">MCUN1_001310</name>
</gene>
<evidence type="ECO:0000256" key="3">
    <source>
        <dbReference type="ARBA" id="ARBA00022763"/>
    </source>
</evidence>
<dbReference type="GO" id="GO:0036297">
    <property type="term" value="P:interstrand cross-link repair"/>
    <property type="evidence" value="ECO:0007669"/>
    <property type="project" value="TreeGrafter"/>
</dbReference>
<dbReference type="InterPro" id="IPR011084">
    <property type="entry name" value="DRMBL"/>
</dbReference>
<dbReference type="Proteomes" id="UP001219933">
    <property type="component" value="Chromosome 2"/>
</dbReference>
<evidence type="ECO:0000256" key="2">
    <source>
        <dbReference type="ARBA" id="ARBA00010304"/>
    </source>
</evidence>
<dbReference type="Pfam" id="PF07522">
    <property type="entry name" value="DRMBL"/>
    <property type="match status" value="1"/>
</dbReference>
<feature type="domain" description="Metallo-beta-lactamase" evidence="7">
    <location>
        <begin position="29"/>
        <end position="154"/>
    </location>
</feature>
<evidence type="ECO:0000256" key="1">
    <source>
        <dbReference type="ARBA" id="ARBA00004123"/>
    </source>
</evidence>
<dbReference type="Gene3D" id="3.60.15.10">
    <property type="entry name" value="Ribonuclease Z/Hydroxyacylglutathione hydrolase-like"/>
    <property type="match status" value="1"/>
</dbReference>
<dbReference type="AlphaFoldDB" id="A0AAF0J6E8"/>
<comment type="subcellular location">
    <subcellularLocation>
        <location evidence="1">Nucleus</location>
    </subcellularLocation>
</comment>
<keyword evidence="5" id="KW-0539">Nucleus</keyword>
<organism evidence="8 9">
    <name type="scientific">Malassezia cuniculi</name>
    <dbReference type="NCBI Taxonomy" id="948313"/>
    <lineage>
        <taxon>Eukaryota</taxon>
        <taxon>Fungi</taxon>
        <taxon>Dikarya</taxon>
        <taxon>Basidiomycota</taxon>
        <taxon>Ustilaginomycotina</taxon>
        <taxon>Malasseziomycetes</taxon>
        <taxon>Malasseziales</taxon>
        <taxon>Malasseziaceae</taxon>
        <taxon>Malassezia</taxon>
    </lineage>
</organism>
<dbReference type="GO" id="GO:0035312">
    <property type="term" value="F:5'-3' DNA exonuclease activity"/>
    <property type="evidence" value="ECO:0007669"/>
    <property type="project" value="TreeGrafter"/>
</dbReference>
<dbReference type="GO" id="GO:0005634">
    <property type="term" value="C:nucleus"/>
    <property type="evidence" value="ECO:0007669"/>
    <property type="project" value="UniProtKB-SubCell"/>
</dbReference>
<dbReference type="GO" id="GO:0003684">
    <property type="term" value="F:damaged DNA binding"/>
    <property type="evidence" value="ECO:0007669"/>
    <property type="project" value="TreeGrafter"/>
</dbReference>
<keyword evidence="9" id="KW-1185">Reference proteome</keyword>
<dbReference type="CDD" id="cd16273">
    <property type="entry name" value="SNM1A-1C-like_MBL-fold"/>
    <property type="match status" value="1"/>
</dbReference>
<evidence type="ECO:0000313" key="8">
    <source>
        <dbReference type="EMBL" id="WFD34469.1"/>
    </source>
</evidence>
<evidence type="ECO:0000313" key="9">
    <source>
        <dbReference type="Proteomes" id="UP001219933"/>
    </source>
</evidence>
<evidence type="ECO:0000256" key="4">
    <source>
        <dbReference type="ARBA" id="ARBA00023204"/>
    </source>
</evidence>
<keyword evidence="4" id="KW-0234">DNA repair</keyword>
<evidence type="ECO:0000256" key="5">
    <source>
        <dbReference type="ARBA" id="ARBA00023242"/>
    </source>
</evidence>
<dbReference type="PANTHER" id="PTHR23240:SF6">
    <property type="entry name" value="DNA CROSS-LINK REPAIR 1A PROTEIN"/>
    <property type="match status" value="1"/>
</dbReference>
<sequence length="387" mass="42182">MPFFKVLEGMPFAVDAFCYGKINGCTDYFLTHFHSDHYRGLSRKWDNGPIYCTHVTAALVQSKLRVAKEFVRPLPMDQAVTIPGTSVRVTCIDANHCPGACLFLFEGPTKNAKQVRYLHCGDFRATPWHVRHPSLAGGVDIIYLDTTYLSPEHCFPSQKDVLEVCANVVRAPVTTGAASSISSWLGMSQKSGNVLVVIGTYSIGKERVVAAVAHALGTKVFCVDSRQSQVYQQTGALDGLLTQDALAARVHVVGMSAVTVAGITAWLAQMKRRGASVTHAIGIKPTGWTFRGGSTITPDTPVETVMAIPRTLPPPSPSRDSTSTVRLYSIPYSEHSSFVELMAFCVSLPHKRIIPTVGNTAAQHRMEKFTRRWTALASLGTQIGDSW</sequence>
<proteinExistence type="inferred from homology"/>
<evidence type="ECO:0000259" key="7">
    <source>
        <dbReference type="Pfam" id="PF12706"/>
    </source>
</evidence>
<comment type="similarity">
    <text evidence="2">Belongs to the DNA repair metallo-beta-lactamase (DRMBL) family.</text>
</comment>
<accession>A0AAF0J6E8</accession>
<feature type="domain" description="DNA repair metallo-beta-lactamase" evidence="6">
    <location>
        <begin position="239"/>
        <end position="358"/>
    </location>
</feature>
<dbReference type="GO" id="GO:0006303">
    <property type="term" value="P:double-strand break repair via nonhomologous end joining"/>
    <property type="evidence" value="ECO:0007669"/>
    <property type="project" value="TreeGrafter"/>
</dbReference>
<dbReference type="PANTHER" id="PTHR23240">
    <property type="entry name" value="DNA CROSS-LINK REPAIR PROTEIN PSO2/SNM1-RELATED"/>
    <property type="match status" value="1"/>
</dbReference>
<dbReference type="EMBL" id="CP119878">
    <property type="protein sequence ID" value="WFD34469.1"/>
    <property type="molecule type" value="Genomic_DNA"/>
</dbReference>
<name>A0AAF0J6E8_9BASI</name>
<keyword evidence="3" id="KW-0227">DNA damage</keyword>